<dbReference type="PANTHER" id="PTHR21581">
    <property type="entry name" value="D-ALANYL-D-ALANINE CARBOXYPEPTIDASE"/>
    <property type="match status" value="1"/>
</dbReference>
<dbReference type="GO" id="GO:0009002">
    <property type="term" value="F:serine-type D-Ala-D-Ala carboxypeptidase activity"/>
    <property type="evidence" value="ECO:0007669"/>
    <property type="project" value="InterPro"/>
</dbReference>
<dbReference type="GO" id="GO:0071555">
    <property type="term" value="P:cell wall organization"/>
    <property type="evidence" value="ECO:0007669"/>
    <property type="project" value="UniProtKB-KW"/>
</dbReference>
<feature type="active site" description="Acyl-ester intermediate" evidence="7">
    <location>
        <position position="59"/>
    </location>
</feature>
<keyword evidence="6" id="KW-0961">Cell wall biogenesis/degradation</keyword>
<dbReference type="HOGENOM" id="CLU_027070_1_2_5"/>
<dbReference type="GO" id="GO:0008360">
    <property type="term" value="P:regulation of cell shape"/>
    <property type="evidence" value="ECO:0007669"/>
    <property type="project" value="UniProtKB-KW"/>
</dbReference>
<dbReference type="RefSeq" id="WP_046600822.1">
    <property type="nucleotide sequence ID" value="NZ_HG938353.1"/>
</dbReference>
<evidence type="ECO:0000256" key="1">
    <source>
        <dbReference type="ARBA" id="ARBA00007164"/>
    </source>
</evidence>
<dbReference type="Gene3D" id="3.40.710.10">
    <property type="entry name" value="DD-peptidase/beta-lactamase superfamily"/>
    <property type="match status" value="1"/>
</dbReference>
<reference evidence="13" key="1">
    <citation type="journal article" date="2014" name="BMC Genomics">
        <title>Genome sequencing of two Neorhizobium galegae strains reveals a noeT gene responsible for the unusual acetylation of the nodulation factors.</title>
        <authorList>
            <person name="Osterman J."/>
            <person name="Marsh J."/>
            <person name="Laine P.K."/>
            <person name="Zeng Z."/>
            <person name="Alatalo E."/>
            <person name="Sullivan J.T."/>
            <person name="Young J.P."/>
            <person name="Thomas-Oates J."/>
            <person name="Paulin L."/>
            <person name="Lindstrom K."/>
        </authorList>
    </citation>
    <scope>NUCLEOTIDE SEQUENCE [LARGE SCALE GENOMIC DNA]</scope>
    <source>
        <strain evidence="13">HAMBI 540</strain>
    </source>
</reference>
<dbReference type="GeneID" id="24256112"/>
<feature type="active site" description="Proton acceptor" evidence="7">
    <location>
        <position position="62"/>
    </location>
</feature>
<evidence type="ECO:0000313" key="12">
    <source>
        <dbReference type="EMBL" id="CDN49786.1"/>
    </source>
</evidence>
<keyword evidence="3" id="KW-0378">Hydrolase</keyword>
<keyword evidence="2 10" id="KW-0732">Signal</keyword>
<dbReference type="InterPro" id="IPR001967">
    <property type="entry name" value="Peptidase_S11_N"/>
</dbReference>
<keyword evidence="4" id="KW-0133">Cell shape</keyword>
<dbReference type="PANTHER" id="PTHR21581:SF6">
    <property type="entry name" value="TRAFFICKING PROTEIN PARTICLE COMPLEX SUBUNIT 12"/>
    <property type="match status" value="1"/>
</dbReference>
<dbReference type="PATRIC" id="fig|1028800.3.peg.3678"/>
<dbReference type="SUPFAM" id="SSF56601">
    <property type="entry name" value="beta-lactamase/transpeptidase-like"/>
    <property type="match status" value="1"/>
</dbReference>
<evidence type="ECO:0000256" key="8">
    <source>
        <dbReference type="PIRSR" id="PIRSR618044-2"/>
    </source>
</evidence>
<evidence type="ECO:0000256" key="10">
    <source>
        <dbReference type="SAM" id="SignalP"/>
    </source>
</evidence>
<evidence type="ECO:0000313" key="13">
    <source>
        <dbReference type="Proteomes" id="UP000028181"/>
    </source>
</evidence>
<keyword evidence="12" id="KW-0645">Protease</keyword>
<organism evidence="12 13">
    <name type="scientific">Neorhizobium galegae bv. orientalis str. HAMBI 540</name>
    <dbReference type="NCBI Taxonomy" id="1028800"/>
    <lineage>
        <taxon>Bacteria</taxon>
        <taxon>Pseudomonadati</taxon>
        <taxon>Pseudomonadota</taxon>
        <taxon>Alphaproteobacteria</taxon>
        <taxon>Hyphomicrobiales</taxon>
        <taxon>Rhizobiaceae</taxon>
        <taxon>Rhizobium/Agrobacterium group</taxon>
        <taxon>Neorhizobium</taxon>
    </lineage>
</organism>
<feature type="domain" description="Peptidase S11 D-alanyl-D-alanine carboxypeptidase A N-terminal" evidence="11">
    <location>
        <begin position="28"/>
        <end position="251"/>
    </location>
</feature>
<keyword evidence="13" id="KW-1185">Reference proteome</keyword>
<keyword evidence="12" id="KW-0121">Carboxypeptidase</keyword>
<feature type="chain" id="PRO_5001656375" evidence="10">
    <location>
        <begin position="32"/>
        <end position="372"/>
    </location>
</feature>
<dbReference type="AlphaFoldDB" id="A0A068SVK2"/>
<feature type="signal peptide" evidence="10">
    <location>
        <begin position="1"/>
        <end position="31"/>
    </location>
</feature>
<protein>
    <submittedName>
        <fullName evidence="12">D-alanyl-D-alanine carboxypeptidase</fullName>
    </submittedName>
</protein>
<evidence type="ECO:0000259" key="11">
    <source>
        <dbReference type="Pfam" id="PF00768"/>
    </source>
</evidence>
<evidence type="ECO:0000256" key="4">
    <source>
        <dbReference type="ARBA" id="ARBA00022960"/>
    </source>
</evidence>
<dbReference type="Pfam" id="PF00768">
    <property type="entry name" value="Peptidase_S11"/>
    <property type="match status" value="1"/>
</dbReference>
<dbReference type="eggNOG" id="COG1686">
    <property type="taxonomic scope" value="Bacteria"/>
</dbReference>
<feature type="binding site" evidence="8">
    <location>
        <position position="221"/>
    </location>
    <ligand>
        <name>substrate</name>
    </ligand>
</feature>
<feature type="active site" evidence="7">
    <location>
        <position position="119"/>
    </location>
</feature>
<evidence type="ECO:0000256" key="6">
    <source>
        <dbReference type="ARBA" id="ARBA00023316"/>
    </source>
</evidence>
<dbReference type="KEGG" id="ngg:RG540_CH36280"/>
<evidence type="ECO:0000256" key="5">
    <source>
        <dbReference type="ARBA" id="ARBA00022984"/>
    </source>
</evidence>
<dbReference type="Proteomes" id="UP000028181">
    <property type="component" value="Chromosome I"/>
</dbReference>
<dbReference type="InterPro" id="IPR012338">
    <property type="entry name" value="Beta-lactam/transpept-like"/>
</dbReference>
<dbReference type="GO" id="GO:0009252">
    <property type="term" value="P:peptidoglycan biosynthetic process"/>
    <property type="evidence" value="ECO:0007669"/>
    <property type="project" value="UniProtKB-KW"/>
</dbReference>
<dbReference type="PRINTS" id="PR00725">
    <property type="entry name" value="DADACBPTASE1"/>
</dbReference>
<gene>
    <name evidence="12" type="ORF">RG540_CH36280</name>
</gene>
<evidence type="ECO:0000256" key="2">
    <source>
        <dbReference type="ARBA" id="ARBA00022729"/>
    </source>
</evidence>
<proteinExistence type="inferred from homology"/>
<dbReference type="OrthoDB" id="5291989at2"/>
<name>A0A068SVK2_NEOGA</name>
<sequence length="372" mass="39061">MSTSSLRSVSATRLISAVTAIGLFVSAGSAAANPKIVVDAKTGKVIAHEDAFLKWYPASLTKLMTAYVAFKALKSGKLSLETPVVMSKWATDQPASKMYFTPGTTMTMDNALKMMLVKSANDMAVAVAEAVGGTQEQFVAMMNAQAKALGMSSTQYINPHGLPGKGQFSTARDLALLTLRLKQDFPEYQSYFSLEGIDTGSKQYPNFNTLIGRFDGADGMKTGFICASGFNQIGSATRDGRSVISVVLGSDSLAGRADDTANLLQQGLTSTTAGGVALPALAAYGDTAEVNDVSAEICNPKAAKVRSETRDDAGRTIQHSPYIHEMAQPPVYTPLTLLSGGEAPPPPPKGAKKAAVAANALNVPIPQPRPTF</sequence>
<keyword evidence="5" id="KW-0573">Peptidoglycan synthesis</keyword>
<evidence type="ECO:0000256" key="7">
    <source>
        <dbReference type="PIRSR" id="PIRSR618044-1"/>
    </source>
</evidence>
<evidence type="ECO:0000256" key="9">
    <source>
        <dbReference type="RuleBase" id="RU004016"/>
    </source>
</evidence>
<dbReference type="InterPro" id="IPR018044">
    <property type="entry name" value="Peptidase_S11"/>
</dbReference>
<dbReference type="GO" id="GO:0006508">
    <property type="term" value="P:proteolysis"/>
    <property type="evidence" value="ECO:0007669"/>
    <property type="project" value="InterPro"/>
</dbReference>
<comment type="similarity">
    <text evidence="1 9">Belongs to the peptidase S11 family.</text>
</comment>
<dbReference type="EMBL" id="HG938353">
    <property type="protein sequence ID" value="CDN49786.1"/>
    <property type="molecule type" value="Genomic_DNA"/>
</dbReference>
<accession>A0A068SVK2</accession>
<evidence type="ECO:0000256" key="3">
    <source>
        <dbReference type="ARBA" id="ARBA00022801"/>
    </source>
</evidence>